<comment type="caution">
    <text evidence="2">The sequence shown here is derived from an EMBL/GenBank/DDBJ whole genome shotgun (WGS) entry which is preliminary data.</text>
</comment>
<keyword evidence="3" id="KW-1185">Reference proteome</keyword>
<protein>
    <submittedName>
        <fullName evidence="2">Uncharacterized protein</fullName>
    </submittedName>
</protein>
<organism evidence="2 3">
    <name type="scientific">Mucilaginibacter calamicampi</name>
    <dbReference type="NCBI Taxonomy" id="1302352"/>
    <lineage>
        <taxon>Bacteria</taxon>
        <taxon>Pseudomonadati</taxon>
        <taxon>Bacteroidota</taxon>
        <taxon>Sphingobacteriia</taxon>
        <taxon>Sphingobacteriales</taxon>
        <taxon>Sphingobacteriaceae</taxon>
        <taxon>Mucilaginibacter</taxon>
    </lineage>
</organism>
<dbReference type="RefSeq" id="WP_377097901.1">
    <property type="nucleotide sequence ID" value="NZ_JBHTHU010000002.1"/>
</dbReference>
<sequence>MENWMYYTVAIFVIVMIYLLAFGGAAMVGGKFDNWKSRVRQKRFWSFRWKRKRLERY</sequence>
<dbReference type="Proteomes" id="UP001596958">
    <property type="component" value="Unassembled WGS sequence"/>
</dbReference>
<evidence type="ECO:0000313" key="2">
    <source>
        <dbReference type="EMBL" id="MFD0749491.1"/>
    </source>
</evidence>
<keyword evidence="1" id="KW-0812">Transmembrane</keyword>
<dbReference type="EMBL" id="JBHTHU010000002">
    <property type="protein sequence ID" value="MFD0749491.1"/>
    <property type="molecule type" value="Genomic_DNA"/>
</dbReference>
<feature type="transmembrane region" description="Helical" evidence="1">
    <location>
        <begin position="6"/>
        <end position="28"/>
    </location>
</feature>
<keyword evidence="1" id="KW-1133">Transmembrane helix</keyword>
<proteinExistence type="predicted"/>
<accession>A0ABW2YYG0</accession>
<name>A0ABW2YYG0_9SPHI</name>
<keyword evidence="1" id="KW-0472">Membrane</keyword>
<evidence type="ECO:0000313" key="3">
    <source>
        <dbReference type="Proteomes" id="UP001596958"/>
    </source>
</evidence>
<evidence type="ECO:0000256" key="1">
    <source>
        <dbReference type="SAM" id="Phobius"/>
    </source>
</evidence>
<gene>
    <name evidence="2" type="ORF">ACFQZS_05010</name>
</gene>
<reference evidence="3" key="1">
    <citation type="journal article" date="2019" name="Int. J. Syst. Evol. Microbiol.">
        <title>The Global Catalogue of Microorganisms (GCM) 10K type strain sequencing project: providing services to taxonomists for standard genome sequencing and annotation.</title>
        <authorList>
            <consortium name="The Broad Institute Genomics Platform"/>
            <consortium name="The Broad Institute Genome Sequencing Center for Infectious Disease"/>
            <person name="Wu L."/>
            <person name="Ma J."/>
        </authorList>
    </citation>
    <scope>NUCLEOTIDE SEQUENCE [LARGE SCALE GENOMIC DNA]</scope>
    <source>
        <strain evidence="3">CCUG 63418</strain>
    </source>
</reference>